<dbReference type="InterPro" id="IPR012794">
    <property type="entry name" value="PcaR_PcaU"/>
</dbReference>
<dbReference type="PROSITE" id="PS51078">
    <property type="entry name" value="ICLR_ED"/>
    <property type="match status" value="1"/>
</dbReference>
<dbReference type="GO" id="GO:0003677">
    <property type="term" value="F:DNA binding"/>
    <property type="evidence" value="ECO:0007669"/>
    <property type="project" value="UniProtKB-KW"/>
</dbReference>
<dbReference type="NCBIfam" id="TIGR02431">
    <property type="entry name" value="pcaR_pcaU"/>
    <property type="match status" value="1"/>
</dbReference>
<dbReference type="PANTHER" id="PTHR30136">
    <property type="entry name" value="HELIX-TURN-HELIX TRANSCRIPTIONAL REGULATOR, ICLR FAMILY"/>
    <property type="match status" value="1"/>
</dbReference>
<dbReference type="GO" id="GO:0045892">
    <property type="term" value="P:negative regulation of DNA-templated transcription"/>
    <property type="evidence" value="ECO:0007669"/>
    <property type="project" value="TreeGrafter"/>
</dbReference>
<gene>
    <name evidence="6" type="ORF">HYQ43_01780</name>
</gene>
<dbReference type="SUPFAM" id="SSF46785">
    <property type="entry name" value="Winged helix' DNA-binding domain"/>
    <property type="match status" value="1"/>
</dbReference>
<feature type="domain" description="IclR-ED" evidence="5">
    <location>
        <begin position="69"/>
        <end position="252"/>
    </location>
</feature>
<dbReference type="InterPro" id="IPR005471">
    <property type="entry name" value="Tscrpt_reg_IclR_N"/>
</dbReference>
<dbReference type="GO" id="GO:0003700">
    <property type="term" value="F:DNA-binding transcription factor activity"/>
    <property type="evidence" value="ECO:0007669"/>
    <property type="project" value="TreeGrafter"/>
</dbReference>
<dbReference type="SMART" id="SM00346">
    <property type="entry name" value="HTH_ICLR"/>
    <property type="match status" value="1"/>
</dbReference>
<dbReference type="Proteomes" id="UP000509322">
    <property type="component" value="Chromosome 1"/>
</dbReference>
<feature type="domain" description="HTH iclR-type" evidence="4">
    <location>
        <begin position="8"/>
        <end position="68"/>
    </location>
</feature>
<dbReference type="PROSITE" id="PS51077">
    <property type="entry name" value="HTH_ICLR"/>
    <property type="match status" value="1"/>
</dbReference>
<dbReference type="Gene3D" id="3.30.450.40">
    <property type="match status" value="1"/>
</dbReference>
<reference evidence="6 7" key="1">
    <citation type="submission" date="2020-07" db="EMBL/GenBank/DDBJ databases">
        <title>The complete genome of Paracoccus pantotrophus ACCC 10489.</title>
        <authorList>
            <person name="Si Y."/>
        </authorList>
    </citation>
    <scope>NUCLEOTIDE SEQUENCE [LARGE SCALE GENOMIC DNA]</scope>
    <source>
        <strain evidence="6 7">ACCC10489</strain>
    </source>
</reference>
<name>A0A7H9BT78_PARPN</name>
<dbReference type="RefSeq" id="WP_179921435.1">
    <property type="nucleotide sequence ID" value="NZ_CP058689.1"/>
</dbReference>
<keyword evidence="1" id="KW-0805">Transcription regulation</keyword>
<keyword evidence="2" id="KW-0238">DNA-binding</keyword>
<evidence type="ECO:0000256" key="3">
    <source>
        <dbReference type="ARBA" id="ARBA00023163"/>
    </source>
</evidence>
<evidence type="ECO:0000313" key="6">
    <source>
        <dbReference type="EMBL" id="QLH13061.1"/>
    </source>
</evidence>
<dbReference type="GO" id="GO:0046278">
    <property type="term" value="P:3,4-dihydroxybenzoate metabolic process"/>
    <property type="evidence" value="ECO:0007669"/>
    <property type="project" value="InterPro"/>
</dbReference>
<dbReference type="AlphaFoldDB" id="A0A7H9BT78"/>
<proteinExistence type="predicted"/>
<organism evidence="6 7">
    <name type="scientific">Paracoccus pantotrophus</name>
    <name type="common">Thiosphaera pantotropha</name>
    <dbReference type="NCBI Taxonomy" id="82367"/>
    <lineage>
        <taxon>Bacteria</taxon>
        <taxon>Pseudomonadati</taxon>
        <taxon>Pseudomonadota</taxon>
        <taxon>Alphaproteobacteria</taxon>
        <taxon>Rhodobacterales</taxon>
        <taxon>Paracoccaceae</taxon>
        <taxon>Paracoccus</taxon>
    </lineage>
</organism>
<sequence length="252" mass="27469">MVNKTDFIASLAKGLGVIEAFRAERPRLSIAEVAEATGLDRATARRCLLTLHELGYADYDGKFFTLTPRILRLGMGALAAMPLAQLVQPWLDQLSEQIGQSTSVSILDDTEIVYLARAAQRRVMSIGLMPGSRLPAHCTSMGRVLLAALPESESRAIVERSDLTPRTAYSLTVPDEIMARIRQARTEGHAVIDQEIELGLRSLAVPLYDMRGQVAAALNTGVAAVQSSAEDLLPLYLPPLLRVQEGLRRVLP</sequence>
<evidence type="ECO:0000259" key="5">
    <source>
        <dbReference type="PROSITE" id="PS51078"/>
    </source>
</evidence>
<evidence type="ECO:0000256" key="2">
    <source>
        <dbReference type="ARBA" id="ARBA00023125"/>
    </source>
</evidence>
<dbReference type="Pfam" id="PF01614">
    <property type="entry name" value="IclR_C"/>
    <property type="match status" value="1"/>
</dbReference>
<evidence type="ECO:0000256" key="1">
    <source>
        <dbReference type="ARBA" id="ARBA00023015"/>
    </source>
</evidence>
<dbReference type="InterPro" id="IPR029016">
    <property type="entry name" value="GAF-like_dom_sf"/>
</dbReference>
<dbReference type="InterPro" id="IPR036390">
    <property type="entry name" value="WH_DNA-bd_sf"/>
</dbReference>
<dbReference type="SUPFAM" id="SSF55781">
    <property type="entry name" value="GAF domain-like"/>
    <property type="match status" value="1"/>
</dbReference>
<evidence type="ECO:0000259" key="4">
    <source>
        <dbReference type="PROSITE" id="PS51077"/>
    </source>
</evidence>
<dbReference type="InterPro" id="IPR050707">
    <property type="entry name" value="HTH_MetabolicPath_Reg"/>
</dbReference>
<protein>
    <submittedName>
        <fullName evidence="6">Helix-turn-helix domain-containing protein</fullName>
    </submittedName>
</protein>
<accession>A0A7H9BT78</accession>
<keyword evidence="3" id="KW-0804">Transcription</keyword>
<dbReference type="PANTHER" id="PTHR30136:SF34">
    <property type="entry name" value="TRANSCRIPTIONAL REGULATOR"/>
    <property type="match status" value="1"/>
</dbReference>
<evidence type="ECO:0000313" key="7">
    <source>
        <dbReference type="Proteomes" id="UP000509322"/>
    </source>
</evidence>
<dbReference type="GO" id="GO:0045893">
    <property type="term" value="P:positive regulation of DNA-templated transcription"/>
    <property type="evidence" value="ECO:0007669"/>
    <property type="project" value="InterPro"/>
</dbReference>
<dbReference type="InterPro" id="IPR014757">
    <property type="entry name" value="Tscrpt_reg_IclR_C"/>
</dbReference>
<dbReference type="InterPro" id="IPR036388">
    <property type="entry name" value="WH-like_DNA-bd_sf"/>
</dbReference>
<dbReference type="EMBL" id="CP058689">
    <property type="protein sequence ID" value="QLH13061.1"/>
    <property type="molecule type" value="Genomic_DNA"/>
</dbReference>
<dbReference type="Gene3D" id="1.10.10.10">
    <property type="entry name" value="Winged helix-like DNA-binding domain superfamily/Winged helix DNA-binding domain"/>
    <property type="match status" value="1"/>
</dbReference>
<dbReference type="Pfam" id="PF09339">
    <property type="entry name" value="HTH_IclR"/>
    <property type="match status" value="1"/>
</dbReference>